<gene>
    <name evidence="1" type="ORF">AFUS01_LOCUS12227</name>
</gene>
<dbReference type="Proteomes" id="UP000708208">
    <property type="component" value="Unassembled WGS sequence"/>
</dbReference>
<accession>A0A8J2NY18</accession>
<evidence type="ECO:0000313" key="2">
    <source>
        <dbReference type="Proteomes" id="UP000708208"/>
    </source>
</evidence>
<reference evidence="1" key="1">
    <citation type="submission" date="2021-06" db="EMBL/GenBank/DDBJ databases">
        <authorList>
            <person name="Hodson N. C."/>
            <person name="Mongue J. A."/>
            <person name="Jaron S. K."/>
        </authorList>
    </citation>
    <scope>NUCLEOTIDE SEQUENCE</scope>
</reference>
<protein>
    <submittedName>
        <fullName evidence="1">Uncharacterized protein</fullName>
    </submittedName>
</protein>
<sequence length="23" mass="2616">FGYGKIADEILSDRLHVIALRQT</sequence>
<evidence type="ECO:0000313" key="1">
    <source>
        <dbReference type="EMBL" id="CAG7723123.1"/>
    </source>
</evidence>
<dbReference type="AlphaFoldDB" id="A0A8J2NY18"/>
<proteinExistence type="predicted"/>
<comment type="caution">
    <text evidence="1">The sequence shown here is derived from an EMBL/GenBank/DDBJ whole genome shotgun (WGS) entry which is preliminary data.</text>
</comment>
<organism evidence="1 2">
    <name type="scientific">Allacma fusca</name>
    <dbReference type="NCBI Taxonomy" id="39272"/>
    <lineage>
        <taxon>Eukaryota</taxon>
        <taxon>Metazoa</taxon>
        <taxon>Ecdysozoa</taxon>
        <taxon>Arthropoda</taxon>
        <taxon>Hexapoda</taxon>
        <taxon>Collembola</taxon>
        <taxon>Symphypleona</taxon>
        <taxon>Sminthuridae</taxon>
        <taxon>Allacma</taxon>
    </lineage>
</organism>
<dbReference type="EMBL" id="CAJVCH010095805">
    <property type="protein sequence ID" value="CAG7723123.1"/>
    <property type="molecule type" value="Genomic_DNA"/>
</dbReference>
<keyword evidence="2" id="KW-1185">Reference proteome</keyword>
<name>A0A8J2NY18_9HEXA</name>
<feature type="non-terminal residue" evidence="1">
    <location>
        <position position="23"/>
    </location>
</feature>